<dbReference type="GO" id="GO:0004674">
    <property type="term" value="F:protein serine/threonine kinase activity"/>
    <property type="evidence" value="ECO:0007669"/>
    <property type="project" value="UniProtKB-KW"/>
</dbReference>
<evidence type="ECO:0000256" key="3">
    <source>
        <dbReference type="ARBA" id="ARBA00009196"/>
    </source>
</evidence>
<feature type="compositionally biased region" description="Basic and acidic residues" evidence="23">
    <location>
        <begin position="513"/>
        <end position="552"/>
    </location>
</feature>
<evidence type="ECO:0000256" key="14">
    <source>
        <dbReference type="ARBA" id="ARBA00022840"/>
    </source>
</evidence>
<feature type="binding site" evidence="22">
    <location>
        <position position="355"/>
    </location>
    <ligand>
        <name>Mg(2+)</name>
        <dbReference type="ChEBI" id="CHEBI:18420"/>
    </ligand>
</feature>
<feature type="active site" description="4-aspartylphosphate intermediate" evidence="20">
    <location>
        <position position="355"/>
    </location>
</feature>
<evidence type="ECO:0000256" key="23">
    <source>
        <dbReference type="SAM" id="MobiDB-lite"/>
    </source>
</evidence>
<keyword evidence="9 19" id="KW-0808">Transferase</keyword>
<dbReference type="GO" id="GO:0005737">
    <property type="term" value="C:cytoplasm"/>
    <property type="evidence" value="ECO:0007669"/>
    <property type="project" value="UniProtKB-SubCell"/>
</dbReference>
<comment type="catalytic activity">
    <reaction evidence="16 19">
        <text>L-threonyl-[protein] + ATP = O-phospho-L-threonyl-[protein] + ADP + H(+)</text>
        <dbReference type="Rhea" id="RHEA:46608"/>
        <dbReference type="Rhea" id="RHEA-COMP:11060"/>
        <dbReference type="Rhea" id="RHEA-COMP:11605"/>
        <dbReference type="ChEBI" id="CHEBI:15378"/>
        <dbReference type="ChEBI" id="CHEBI:30013"/>
        <dbReference type="ChEBI" id="CHEBI:30616"/>
        <dbReference type="ChEBI" id="CHEBI:61977"/>
        <dbReference type="ChEBI" id="CHEBI:456216"/>
        <dbReference type="EC" id="2.7.11.1"/>
    </reaction>
</comment>
<evidence type="ECO:0000256" key="1">
    <source>
        <dbReference type="ARBA" id="ARBA00001946"/>
    </source>
</evidence>
<dbReference type="EMBL" id="ML991849">
    <property type="protein sequence ID" value="KAF2230011.1"/>
    <property type="molecule type" value="Genomic_DNA"/>
</dbReference>
<evidence type="ECO:0000256" key="12">
    <source>
        <dbReference type="ARBA" id="ARBA00022777"/>
    </source>
</evidence>
<dbReference type="FunFam" id="3.30.200.20:FF:000148">
    <property type="entry name" value="Serine/threonine-protein kinase RIO1"/>
    <property type="match status" value="1"/>
</dbReference>
<dbReference type="GO" id="GO:0005524">
    <property type="term" value="F:ATP binding"/>
    <property type="evidence" value="ECO:0007669"/>
    <property type="project" value="UniProtKB-KW"/>
</dbReference>
<evidence type="ECO:0000256" key="21">
    <source>
        <dbReference type="PIRSR" id="PIRSR038147-2"/>
    </source>
</evidence>
<feature type="binding site" evidence="22">
    <location>
        <position position="343"/>
    </location>
    <ligand>
        <name>Mg(2+)</name>
        <dbReference type="ChEBI" id="CHEBI:18420"/>
    </ligand>
</feature>
<keyword evidence="10" id="KW-0479">Metal-binding</keyword>
<comment type="catalytic activity">
    <reaction evidence="17 19">
        <text>L-seryl-[protein] + ATP = O-phospho-L-seryl-[protein] + ADP + H(+)</text>
        <dbReference type="Rhea" id="RHEA:17989"/>
        <dbReference type="Rhea" id="RHEA-COMP:9863"/>
        <dbReference type="Rhea" id="RHEA-COMP:11604"/>
        <dbReference type="ChEBI" id="CHEBI:15378"/>
        <dbReference type="ChEBI" id="CHEBI:29999"/>
        <dbReference type="ChEBI" id="CHEBI:30616"/>
        <dbReference type="ChEBI" id="CHEBI:83421"/>
        <dbReference type="ChEBI" id="CHEBI:456216"/>
        <dbReference type="EC" id="2.7.11.1"/>
    </reaction>
</comment>
<dbReference type="InterPro" id="IPR018935">
    <property type="entry name" value="RIO_kinase_CS"/>
</dbReference>
<dbReference type="Gene3D" id="1.10.510.10">
    <property type="entry name" value="Transferase(Phosphotransferase) domain 1"/>
    <property type="match status" value="1"/>
</dbReference>
<dbReference type="CDD" id="cd05147">
    <property type="entry name" value="RIO1_euk"/>
    <property type="match status" value="1"/>
</dbReference>
<evidence type="ECO:0000313" key="26">
    <source>
        <dbReference type="Proteomes" id="UP000800092"/>
    </source>
</evidence>
<dbReference type="AlphaFoldDB" id="A0A6A6GWQ5"/>
<dbReference type="InterPro" id="IPR051272">
    <property type="entry name" value="RIO-type_Ser/Thr_kinase"/>
</dbReference>
<evidence type="ECO:0000256" key="15">
    <source>
        <dbReference type="ARBA" id="ARBA00022842"/>
    </source>
</evidence>
<keyword evidence="15" id="KW-0460">Magnesium</keyword>
<evidence type="ECO:0000256" key="19">
    <source>
        <dbReference type="PIRNR" id="PIRNR038147"/>
    </source>
</evidence>
<evidence type="ECO:0000256" key="7">
    <source>
        <dbReference type="ARBA" id="ARBA00022517"/>
    </source>
</evidence>
<evidence type="ECO:0000256" key="20">
    <source>
        <dbReference type="PIRSR" id="PIRSR038147-1"/>
    </source>
</evidence>
<feature type="region of interest" description="Disordered" evidence="23">
    <location>
        <begin position="1"/>
        <end position="115"/>
    </location>
</feature>
<dbReference type="PANTHER" id="PTHR45723">
    <property type="entry name" value="SERINE/THREONINE-PROTEIN KINASE RIO1"/>
    <property type="match status" value="1"/>
</dbReference>
<evidence type="ECO:0000256" key="17">
    <source>
        <dbReference type="ARBA" id="ARBA00048679"/>
    </source>
</evidence>
<keyword evidence="13" id="KW-0378">Hydrolase</keyword>
<keyword evidence="12 19" id="KW-0418">Kinase</keyword>
<keyword evidence="7" id="KW-0690">Ribosome biogenesis</keyword>
<dbReference type="GO" id="GO:0016787">
    <property type="term" value="F:hydrolase activity"/>
    <property type="evidence" value="ECO:0007669"/>
    <property type="project" value="UniProtKB-KW"/>
</dbReference>
<comment type="subcellular location">
    <subcellularLocation>
        <location evidence="2">Cytoplasm</location>
    </subcellularLocation>
</comment>
<dbReference type="SMART" id="SM00090">
    <property type="entry name" value="RIO"/>
    <property type="match status" value="1"/>
</dbReference>
<gene>
    <name evidence="25" type="ORF">EV356DRAFT_526987</name>
</gene>
<evidence type="ECO:0000256" key="2">
    <source>
        <dbReference type="ARBA" id="ARBA00004496"/>
    </source>
</evidence>
<feature type="compositionally biased region" description="Basic residues" evidence="23">
    <location>
        <begin position="553"/>
        <end position="576"/>
    </location>
</feature>
<dbReference type="GO" id="GO:0046872">
    <property type="term" value="F:metal ion binding"/>
    <property type="evidence" value="ECO:0007669"/>
    <property type="project" value="UniProtKB-KW"/>
</dbReference>
<evidence type="ECO:0000256" key="9">
    <source>
        <dbReference type="ARBA" id="ARBA00022679"/>
    </source>
</evidence>
<feature type="binding site" evidence="21">
    <location>
        <position position="289"/>
    </location>
    <ligand>
        <name>ATP</name>
        <dbReference type="ChEBI" id="CHEBI:30616"/>
    </ligand>
</feature>
<keyword evidence="6" id="KW-0963">Cytoplasm</keyword>
<organism evidence="25 26">
    <name type="scientific">Viridothelium virens</name>
    <name type="common">Speckled blister lichen</name>
    <name type="synonym">Trypethelium virens</name>
    <dbReference type="NCBI Taxonomy" id="1048519"/>
    <lineage>
        <taxon>Eukaryota</taxon>
        <taxon>Fungi</taxon>
        <taxon>Dikarya</taxon>
        <taxon>Ascomycota</taxon>
        <taxon>Pezizomycotina</taxon>
        <taxon>Dothideomycetes</taxon>
        <taxon>Dothideomycetes incertae sedis</taxon>
        <taxon>Trypetheliales</taxon>
        <taxon>Trypetheliaceae</taxon>
        <taxon>Viridothelium</taxon>
    </lineage>
</organism>
<comment type="cofactor">
    <cofactor evidence="1 22">
        <name>Mg(2+)</name>
        <dbReference type="ChEBI" id="CHEBI:18420"/>
    </cofactor>
</comment>
<evidence type="ECO:0000256" key="11">
    <source>
        <dbReference type="ARBA" id="ARBA00022741"/>
    </source>
</evidence>
<name>A0A6A6GWQ5_VIRVR</name>
<keyword evidence="11 19" id="KW-0547">Nucleotide-binding</keyword>
<evidence type="ECO:0000256" key="18">
    <source>
        <dbReference type="ARBA" id="ARBA00049360"/>
    </source>
</evidence>
<feature type="active site" description="Proton acceptor" evidence="20">
    <location>
        <position position="338"/>
    </location>
</feature>
<evidence type="ECO:0000256" key="5">
    <source>
        <dbReference type="ARBA" id="ARBA00016038"/>
    </source>
</evidence>
<evidence type="ECO:0000256" key="16">
    <source>
        <dbReference type="ARBA" id="ARBA00047899"/>
    </source>
</evidence>
<comment type="similarity">
    <text evidence="3 19">Belongs to the protein kinase superfamily. RIO-type Ser/Thr kinase family.</text>
</comment>
<dbReference type="InterPro" id="IPR000687">
    <property type="entry name" value="RIO_kinase"/>
</dbReference>
<dbReference type="Proteomes" id="UP000800092">
    <property type="component" value="Unassembled WGS sequence"/>
</dbReference>
<proteinExistence type="inferred from homology"/>
<dbReference type="PROSITE" id="PS01245">
    <property type="entry name" value="RIO1"/>
    <property type="match status" value="1"/>
</dbReference>
<evidence type="ECO:0000256" key="22">
    <source>
        <dbReference type="PIRSR" id="PIRSR038147-3"/>
    </source>
</evidence>
<evidence type="ECO:0000256" key="8">
    <source>
        <dbReference type="ARBA" id="ARBA00022527"/>
    </source>
</evidence>
<dbReference type="FunFam" id="1.10.510.10:FF:000232">
    <property type="entry name" value="Serine/threonine-protein kinase RIO1"/>
    <property type="match status" value="1"/>
</dbReference>
<dbReference type="GO" id="GO:0042254">
    <property type="term" value="P:ribosome biogenesis"/>
    <property type="evidence" value="ECO:0007669"/>
    <property type="project" value="UniProtKB-KW"/>
</dbReference>
<keyword evidence="8 19" id="KW-0723">Serine/threonine-protein kinase</keyword>
<dbReference type="InterPro" id="IPR011009">
    <property type="entry name" value="Kinase-like_dom_sf"/>
</dbReference>
<evidence type="ECO:0000256" key="13">
    <source>
        <dbReference type="ARBA" id="ARBA00022801"/>
    </source>
</evidence>
<dbReference type="PIRSF" id="PIRSF038147">
    <property type="entry name" value="Ser/Thr_PK_RIO1"/>
    <property type="match status" value="1"/>
</dbReference>
<keyword evidence="14 19" id="KW-0067">ATP-binding</keyword>
<feature type="binding site" evidence="21">
    <location>
        <position position="287"/>
    </location>
    <ligand>
        <name>ATP</name>
        <dbReference type="ChEBI" id="CHEBI:30616"/>
    </ligand>
</feature>
<protein>
    <recommendedName>
        <fullName evidence="5 19">Serine/threonine-protein kinase RIO1</fullName>
        <ecNumber evidence="4 19">2.7.11.1</ecNumber>
    </recommendedName>
</protein>
<evidence type="ECO:0000259" key="24">
    <source>
        <dbReference type="SMART" id="SM00090"/>
    </source>
</evidence>
<dbReference type="OrthoDB" id="205248at2759"/>
<feature type="region of interest" description="Disordered" evidence="23">
    <location>
        <begin position="135"/>
        <end position="159"/>
    </location>
</feature>
<reference evidence="25" key="1">
    <citation type="journal article" date="2020" name="Stud. Mycol.">
        <title>101 Dothideomycetes genomes: a test case for predicting lifestyles and emergence of pathogens.</title>
        <authorList>
            <person name="Haridas S."/>
            <person name="Albert R."/>
            <person name="Binder M."/>
            <person name="Bloem J."/>
            <person name="Labutti K."/>
            <person name="Salamov A."/>
            <person name="Andreopoulos B."/>
            <person name="Baker S."/>
            <person name="Barry K."/>
            <person name="Bills G."/>
            <person name="Bluhm B."/>
            <person name="Cannon C."/>
            <person name="Castanera R."/>
            <person name="Culley D."/>
            <person name="Daum C."/>
            <person name="Ezra D."/>
            <person name="Gonzalez J."/>
            <person name="Henrissat B."/>
            <person name="Kuo A."/>
            <person name="Liang C."/>
            <person name="Lipzen A."/>
            <person name="Lutzoni F."/>
            <person name="Magnuson J."/>
            <person name="Mondo S."/>
            <person name="Nolan M."/>
            <person name="Ohm R."/>
            <person name="Pangilinan J."/>
            <person name="Park H.-J."/>
            <person name="Ramirez L."/>
            <person name="Alfaro M."/>
            <person name="Sun H."/>
            <person name="Tritt A."/>
            <person name="Yoshinaga Y."/>
            <person name="Zwiers L.-H."/>
            <person name="Turgeon B."/>
            <person name="Goodwin S."/>
            <person name="Spatafora J."/>
            <person name="Crous P."/>
            <person name="Grigoriev I."/>
        </authorList>
    </citation>
    <scope>NUCLEOTIDE SEQUENCE</scope>
    <source>
        <strain evidence="25">Tuck. ex Michener</strain>
    </source>
</reference>
<feature type="binding site" evidence="21">
    <location>
        <position position="217"/>
    </location>
    <ligand>
        <name>ATP</name>
        <dbReference type="ChEBI" id="CHEBI:30616"/>
    </ligand>
</feature>
<dbReference type="InterPro" id="IPR018934">
    <property type="entry name" value="RIO_dom"/>
</dbReference>
<sequence>MDSSEAERPATEQVPAYSYIPNKGYTQSEFSESVPLDRSSTTEMTGEGVEEALDDEDYEGLFDDEDNEIKEEDISAGNPNDYTKAYNRQRRLQDSSIPESEKPKANPQKPSANLQVSIDDQITSLSRHAGKLRLNDRHAGLNEKSERTADKSDRATSEQVLDPRTRMILLQMINRNVVSEVHGCLSTGKEANVYYALSTPEQVDEEAPEASLQRAIKVYKTSILVFKDREKYVAGEFRFRQGYNKSSNRAMVKVWAEKEMRNLRRIHAAGIPCPEPVHLRQHVLVMGFLGDNKGWPAPRLRDVEFDIEDPISKWRDLYLQLLGYMRIMFQTCKLVHADLSEYNLLYHDSKLWVIDVSQSVEHDHPRSLEFLRMDIKNVGDFFKRKGVDVLSQKSVFEFVAATEGTLEQSGMREVLEKKYWNQSGREGQEEGLAEMELEDQVFRQQYIPQTLEQVYDIERDANRVGAGEVNDLVYKNLLADEATREDALSAEDESGASDIHDGSASSDEEAREDIDTSERRGKRHGTDRPRGKRFEDKDLKKEHKQQVKEEKREKRKTKIPKHVKKKLINSTSRGKK</sequence>
<evidence type="ECO:0000256" key="10">
    <source>
        <dbReference type="ARBA" id="ARBA00022723"/>
    </source>
</evidence>
<comment type="catalytic activity">
    <reaction evidence="18">
        <text>ATP + H2O = ADP + phosphate + H(+)</text>
        <dbReference type="Rhea" id="RHEA:13065"/>
        <dbReference type="ChEBI" id="CHEBI:15377"/>
        <dbReference type="ChEBI" id="CHEBI:15378"/>
        <dbReference type="ChEBI" id="CHEBI:30616"/>
        <dbReference type="ChEBI" id="CHEBI:43474"/>
        <dbReference type="ChEBI" id="CHEBI:456216"/>
    </reaction>
</comment>
<feature type="region of interest" description="Disordered" evidence="23">
    <location>
        <begin position="485"/>
        <end position="576"/>
    </location>
</feature>
<dbReference type="SUPFAM" id="SSF56112">
    <property type="entry name" value="Protein kinase-like (PK-like)"/>
    <property type="match status" value="1"/>
</dbReference>
<dbReference type="Pfam" id="PF01163">
    <property type="entry name" value="RIO1"/>
    <property type="match status" value="1"/>
</dbReference>
<dbReference type="InterPro" id="IPR017407">
    <property type="entry name" value="Ser/Thr_kinase_Rio1"/>
</dbReference>
<feature type="compositionally biased region" description="Basic and acidic residues" evidence="23">
    <location>
        <begin position="1"/>
        <end position="10"/>
    </location>
</feature>
<dbReference type="EC" id="2.7.11.1" evidence="4 19"/>
<keyword evidence="26" id="KW-1185">Reference proteome</keyword>
<evidence type="ECO:0000256" key="4">
    <source>
        <dbReference type="ARBA" id="ARBA00012513"/>
    </source>
</evidence>
<evidence type="ECO:0000313" key="25">
    <source>
        <dbReference type="EMBL" id="KAF2230011.1"/>
    </source>
</evidence>
<accession>A0A6A6GWQ5</accession>
<evidence type="ECO:0000256" key="6">
    <source>
        <dbReference type="ARBA" id="ARBA00022490"/>
    </source>
</evidence>
<feature type="domain" description="RIO kinase" evidence="24">
    <location>
        <begin position="150"/>
        <end position="401"/>
    </location>
</feature>
<feature type="compositionally biased region" description="Acidic residues" evidence="23">
    <location>
        <begin position="48"/>
        <end position="71"/>
    </location>
</feature>
<dbReference type="Gene3D" id="3.30.200.20">
    <property type="entry name" value="Phosphorylase Kinase, domain 1"/>
    <property type="match status" value="1"/>
</dbReference>